<evidence type="ECO:0000259" key="8">
    <source>
        <dbReference type="PROSITE" id="PS51900"/>
    </source>
</evidence>
<dbReference type="Pfam" id="PF00589">
    <property type="entry name" value="Phage_integrase"/>
    <property type="match status" value="1"/>
</dbReference>
<organism evidence="9 10">
    <name type="scientific">Crystallibacter crystallopoietes</name>
    <dbReference type="NCBI Taxonomy" id="37928"/>
    <lineage>
        <taxon>Bacteria</taxon>
        <taxon>Bacillati</taxon>
        <taxon>Actinomycetota</taxon>
        <taxon>Actinomycetes</taxon>
        <taxon>Micrococcales</taxon>
        <taxon>Micrococcaceae</taxon>
        <taxon>Crystallibacter</taxon>
    </lineage>
</organism>
<dbReference type="Gene3D" id="1.10.443.10">
    <property type="entry name" value="Intergrase catalytic core"/>
    <property type="match status" value="1"/>
</dbReference>
<evidence type="ECO:0000313" key="10">
    <source>
        <dbReference type="Proteomes" id="UP000181917"/>
    </source>
</evidence>
<name>A0A1H1FSQ1_9MICC</name>
<evidence type="ECO:0000256" key="5">
    <source>
        <dbReference type="PROSITE-ProRule" id="PRU01248"/>
    </source>
</evidence>
<evidence type="ECO:0000313" key="9">
    <source>
        <dbReference type="EMBL" id="SDR03895.1"/>
    </source>
</evidence>
<dbReference type="InterPro" id="IPR050090">
    <property type="entry name" value="Tyrosine_recombinase_XerCD"/>
</dbReference>
<evidence type="ECO:0000256" key="3">
    <source>
        <dbReference type="ARBA" id="ARBA00023125"/>
    </source>
</evidence>
<dbReference type="STRING" id="37928.SAMN04489742_3626"/>
<dbReference type="SUPFAM" id="SSF56349">
    <property type="entry name" value="DNA breaking-rejoining enzymes"/>
    <property type="match status" value="1"/>
</dbReference>
<dbReference type="PANTHER" id="PTHR30349">
    <property type="entry name" value="PHAGE INTEGRASE-RELATED"/>
    <property type="match status" value="1"/>
</dbReference>
<feature type="domain" description="Tyr recombinase" evidence="7">
    <location>
        <begin position="198"/>
        <end position="412"/>
    </location>
</feature>
<gene>
    <name evidence="9" type="ORF">SAMN04489742_3626</name>
</gene>
<dbReference type="Pfam" id="PF14659">
    <property type="entry name" value="Phage_int_SAM_3"/>
    <property type="match status" value="1"/>
</dbReference>
<dbReference type="Proteomes" id="UP000181917">
    <property type="component" value="Unassembled WGS sequence"/>
</dbReference>
<dbReference type="RefSeq" id="WP_074701789.1">
    <property type="nucleotide sequence ID" value="NZ_CP018863.1"/>
</dbReference>
<feature type="region of interest" description="Disordered" evidence="6">
    <location>
        <begin position="1"/>
        <end position="20"/>
    </location>
</feature>
<sequence>MARPEMRPNTHGKMSFSPRERGGFEASWYYRDAHGNRKRMKASGRTKSRAREELEFKWETRDLSDADSEVTGSTTIEELGQLWLKSLRGRAPGTMAAYRNRIRISITPFIGDKKIRDVTPGYIEAHLRRIADGNDTRTITYKKSAARTIPTGGLSAERTARIVLHGMFDHAVSFNALPSGINPVGKDKRQAERKAKRSKVRAMTRAEYFELVRRIEAWQAAQQSGPARGVHLRPAIDVMLGTGVRSGELLAIRWEDVRLEEDIPFILVSGTVAQNEEGKWHRQDWTKGDRFQVAKIQPIALPPHVVDLLEKRRANLDGPAEGLIFKSQVGGLVLTSNFRRSWRQARQYDNRTGDDFAWVKPKSLRKSTATMIKRSSGLEAAAEQLRHSSSAVTREYYVEEELVMVDNRAVFDDIFGQGGK</sequence>
<protein>
    <submittedName>
        <fullName evidence="9">Site-specific recombinase XerD</fullName>
    </submittedName>
</protein>
<comment type="similarity">
    <text evidence="1">Belongs to the 'phage' integrase family.</text>
</comment>
<dbReference type="InterPro" id="IPR004107">
    <property type="entry name" value="Integrase_SAM-like_N"/>
</dbReference>
<dbReference type="GO" id="GO:0015074">
    <property type="term" value="P:DNA integration"/>
    <property type="evidence" value="ECO:0007669"/>
    <property type="project" value="UniProtKB-KW"/>
</dbReference>
<keyword evidence="10" id="KW-1185">Reference proteome</keyword>
<keyword evidence="3 5" id="KW-0238">DNA-binding</keyword>
<proteinExistence type="inferred from homology"/>
<dbReference type="InterPro" id="IPR011010">
    <property type="entry name" value="DNA_brk_join_enz"/>
</dbReference>
<dbReference type="InterPro" id="IPR002104">
    <property type="entry name" value="Integrase_catalytic"/>
</dbReference>
<keyword evidence="4" id="KW-0233">DNA recombination</keyword>
<evidence type="ECO:0000259" key="7">
    <source>
        <dbReference type="PROSITE" id="PS51898"/>
    </source>
</evidence>
<dbReference type="GO" id="GO:0003677">
    <property type="term" value="F:DNA binding"/>
    <property type="evidence" value="ECO:0007669"/>
    <property type="project" value="UniProtKB-UniRule"/>
</dbReference>
<dbReference type="PROSITE" id="PS51900">
    <property type="entry name" value="CB"/>
    <property type="match status" value="1"/>
</dbReference>
<evidence type="ECO:0000256" key="2">
    <source>
        <dbReference type="ARBA" id="ARBA00022908"/>
    </source>
</evidence>
<dbReference type="InterPro" id="IPR044068">
    <property type="entry name" value="CB"/>
</dbReference>
<accession>A0A1H1FSQ1</accession>
<dbReference type="PANTHER" id="PTHR30349:SF41">
    <property type="entry name" value="INTEGRASE_RECOMBINASE PROTEIN MJ0367-RELATED"/>
    <property type="match status" value="1"/>
</dbReference>
<dbReference type="PROSITE" id="PS51898">
    <property type="entry name" value="TYR_RECOMBINASE"/>
    <property type="match status" value="1"/>
</dbReference>
<dbReference type="Gene3D" id="1.10.150.130">
    <property type="match status" value="1"/>
</dbReference>
<feature type="domain" description="Core-binding (CB)" evidence="8">
    <location>
        <begin position="74"/>
        <end position="154"/>
    </location>
</feature>
<evidence type="ECO:0000256" key="4">
    <source>
        <dbReference type="ARBA" id="ARBA00023172"/>
    </source>
</evidence>
<dbReference type="EMBL" id="FNKH01000002">
    <property type="protein sequence ID" value="SDR03895.1"/>
    <property type="molecule type" value="Genomic_DNA"/>
</dbReference>
<reference evidence="9 10" key="1">
    <citation type="submission" date="2016-10" db="EMBL/GenBank/DDBJ databases">
        <authorList>
            <person name="de Groot N.N."/>
        </authorList>
    </citation>
    <scope>NUCLEOTIDE SEQUENCE [LARGE SCALE GENOMIC DNA]</scope>
    <source>
        <strain evidence="9 10">DSM 20117</strain>
    </source>
</reference>
<dbReference type="AlphaFoldDB" id="A0A1H1FSQ1"/>
<evidence type="ECO:0000256" key="1">
    <source>
        <dbReference type="ARBA" id="ARBA00008857"/>
    </source>
</evidence>
<dbReference type="KEGG" id="acry:AC20117_21230"/>
<dbReference type="InterPro" id="IPR013762">
    <property type="entry name" value="Integrase-like_cat_sf"/>
</dbReference>
<dbReference type="GO" id="GO:0006310">
    <property type="term" value="P:DNA recombination"/>
    <property type="evidence" value="ECO:0007669"/>
    <property type="project" value="UniProtKB-KW"/>
</dbReference>
<evidence type="ECO:0000256" key="6">
    <source>
        <dbReference type="SAM" id="MobiDB-lite"/>
    </source>
</evidence>
<keyword evidence="2" id="KW-0229">DNA integration</keyword>
<dbReference type="InterPro" id="IPR010998">
    <property type="entry name" value="Integrase_recombinase_N"/>
</dbReference>